<proteinExistence type="predicted"/>
<feature type="domain" description="Calcineurin-like phosphoesterase" evidence="1">
    <location>
        <begin position="23"/>
        <end position="120"/>
    </location>
</feature>
<dbReference type="Gene3D" id="3.60.21.10">
    <property type="match status" value="1"/>
</dbReference>
<dbReference type="RefSeq" id="WP_236982775.1">
    <property type="nucleotide sequence ID" value="NZ_AP023086.1"/>
</dbReference>
<name>A0AAN1WIY0_9GAMM</name>
<dbReference type="PANTHER" id="PTHR42850:SF7">
    <property type="entry name" value="BIS(5'-NUCLEOSYL)-TETRAPHOSPHATASE PRPE [ASYMMETRICAL]"/>
    <property type="match status" value="1"/>
</dbReference>
<dbReference type="KEGG" id="marq:MARGE09_P2644"/>
<dbReference type="InterPro" id="IPR029052">
    <property type="entry name" value="Metallo-depent_PP-like"/>
</dbReference>
<dbReference type="InterPro" id="IPR004843">
    <property type="entry name" value="Calcineurin-like_PHP"/>
</dbReference>
<evidence type="ECO:0000313" key="2">
    <source>
        <dbReference type="EMBL" id="BCD98443.1"/>
    </source>
</evidence>
<dbReference type="InterPro" id="IPR050126">
    <property type="entry name" value="Ap4A_hydrolase"/>
</dbReference>
<reference evidence="2 3" key="1">
    <citation type="journal article" date="2022" name="IScience">
        <title>An ultrasensitive nanofiber-based assay for enzymatic hydrolysis and deep-sea microbial degradation of cellulose.</title>
        <authorList>
            <person name="Tsudome M."/>
            <person name="Tachioka M."/>
            <person name="Miyazaki M."/>
            <person name="Uchimura K."/>
            <person name="Tsuda M."/>
            <person name="Takaki Y."/>
            <person name="Deguchi S."/>
        </authorList>
    </citation>
    <scope>NUCLEOTIDE SEQUENCE [LARGE SCALE GENOMIC DNA]</scope>
    <source>
        <strain evidence="2 3">GE09</strain>
    </source>
</reference>
<organism evidence="2 3">
    <name type="scientific">Marinagarivorans cellulosilyticus</name>
    <dbReference type="NCBI Taxonomy" id="2721545"/>
    <lineage>
        <taxon>Bacteria</taxon>
        <taxon>Pseudomonadati</taxon>
        <taxon>Pseudomonadota</taxon>
        <taxon>Gammaproteobacteria</taxon>
        <taxon>Cellvibrionales</taxon>
        <taxon>Cellvibrionaceae</taxon>
        <taxon>Marinagarivorans</taxon>
    </lineage>
</organism>
<dbReference type="GO" id="GO:0016791">
    <property type="term" value="F:phosphatase activity"/>
    <property type="evidence" value="ECO:0007669"/>
    <property type="project" value="TreeGrafter"/>
</dbReference>
<sequence length="337" mass="38667">MSEQSSTTPNRQRTEHDDHSRYDIIGDVHGCANTLVKLLLQMGYAKDDQGYYHPSRKTLFVGDIVDRGPRVREALHIVRDMCESGQAECVLGNHEFYAIAYFTLLNDGGNLRYLRPHTAHHDRLIAETLEQFEDHAQDWESMLTWFRTLPLFIEKPKVRVVHACWDAPLIAEFHDQNHTAVVDDAFIRASENPKSFEAAVLGRLTRGTSMHLPPGVVIVGRDGVERSLFRTRFWSQNPKTYADVVFQPDPLPEYLVNTPLSDAERARLVHYNAHEKPVFIGHYWLQGTPKTLRSNVACLDYSAVKYGKLVAYRFDGEQQLDDRKFCWVSVDKAESTH</sequence>
<dbReference type="AlphaFoldDB" id="A0AAN1WIY0"/>
<evidence type="ECO:0000313" key="3">
    <source>
        <dbReference type="Proteomes" id="UP001320119"/>
    </source>
</evidence>
<dbReference type="Pfam" id="PF00149">
    <property type="entry name" value="Metallophos"/>
    <property type="match status" value="1"/>
</dbReference>
<keyword evidence="3" id="KW-1185">Reference proteome</keyword>
<dbReference type="GO" id="GO:0005737">
    <property type="term" value="C:cytoplasm"/>
    <property type="evidence" value="ECO:0007669"/>
    <property type="project" value="TreeGrafter"/>
</dbReference>
<dbReference type="Proteomes" id="UP001320119">
    <property type="component" value="Chromosome"/>
</dbReference>
<protein>
    <recommendedName>
        <fullName evidence="1">Calcineurin-like phosphoesterase domain-containing protein</fullName>
    </recommendedName>
</protein>
<dbReference type="SUPFAM" id="SSF56300">
    <property type="entry name" value="Metallo-dependent phosphatases"/>
    <property type="match status" value="1"/>
</dbReference>
<gene>
    <name evidence="2" type="ORF">MARGE09_P2644</name>
</gene>
<accession>A0AAN1WIY0</accession>
<dbReference type="PANTHER" id="PTHR42850">
    <property type="entry name" value="METALLOPHOSPHOESTERASE"/>
    <property type="match status" value="1"/>
</dbReference>
<evidence type="ECO:0000259" key="1">
    <source>
        <dbReference type="Pfam" id="PF00149"/>
    </source>
</evidence>
<dbReference type="EMBL" id="AP023086">
    <property type="protein sequence ID" value="BCD98443.1"/>
    <property type="molecule type" value="Genomic_DNA"/>
</dbReference>